<dbReference type="SUPFAM" id="SSF53383">
    <property type="entry name" value="PLP-dependent transferases"/>
    <property type="match status" value="1"/>
</dbReference>
<dbReference type="NCBIfam" id="NF008687">
    <property type="entry name" value="PRK11706.1"/>
    <property type="match status" value="1"/>
</dbReference>
<dbReference type="GO" id="GO:0019180">
    <property type="term" value="F:dTDP-4-amino-4,6-dideoxygalactose transaminase activity"/>
    <property type="evidence" value="ECO:0007669"/>
    <property type="project" value="TreeGrafter"/>
</dbReference>
<evidence type="ECO:0000313" key="6">
    <source>
        <dbReference type="EMBL" id="RDI36442.1"/>
    </source>
</evidence>
<dbReference type="InterPro" id="IPR015424">
    <property type="entry name" value="PyrdxlP-dep_Trfase"/>
</dbReference>
<protein>
    <submittedName>
        <fullName evidence="6">dTDP-4-amino-4,6-dideoxygalactose transaminase</fullName>
    </submittedName>
</protein>
<dbReference type="InterPro" id="IPR000653">
    <property type="entry name" value="DegT/StrS_aminotransferase"/>
</dbReference>
<evidence type="ECO:0000256" key="2">
    <source>
        <dbReference type="ARBA" id="ARBA00037999"/>
    </source>
</evidence>
<evidence type="ECO:0000313" key="7">
    <source>
        <dbReference type="Proteomes" id="UP000254720"/>
    </source>
</evidence>
<dbReference type="GO" id="GO:0030170">
    <property type="term" value="F:pyridoxal phosphate binding"/>
    <property type="evidence" value="ECO:0007669"/>
    <property type="project" value="TreeGrafter"/>
</dbReference>
<dbReference type="InterPro" id="IPR012749">
    <property type="entry name" value="WecE-like"/>
</dbReference>
<comment type="caution">
    <text evidence="6">The sequence shown here is derived from an EMBL/GenBank/DDBJ whole genome shotgun (WGS) entry which is preliminary data.</text>
</comment>
<dbReference type="PANTHER" id="PTHR30244">
    <property type="entry name" value="TRANSAMINASE"/>
    <property type="match status" value="1"/>
</dbReference>
<dbReference type="GO" id="GO:0000271">
    <property type="term" value="P:polysaccharide biosynthetic process"/>
    <property type="evidence" value="ECO:0007669"/>
    <property type="project" value="TreeGrafter"/>
</dbReference>
<organism evidence="6 7">
    <name type="scientific">Aquicella lusitana</name>
    <dbReference type="NCBI Taxonomy" id="254246"/>
    <lineage>
        <taxon>Bacteria</taxon>
        <taxon>Pseudomonadati</taxon>
        <taxon>Pseudomonadota</taxon>
        <taxon>Gammaproteobacteria</taxon>
        <taxon>Legionellales</taxon>
        <taxon>Coxiellaceae</taxon>
        <taxon>Aquicella</taxon>
    </lineage>
</organism>
<gene>
    <name evidence="6" type="ORF">C8D86_1562</name>
</gene>
<dbReference type="AlphaFoldDB" id="A0A370FY27"/>
<dbReference type="InterPro" id="IPR015422">
    <property type="entry name" value="PyrdxlP-dep_Trfase_small"/>
</dbReference>
<reference evidence="6 7" key="1">
    <citation type="submission" date="2018-07" db="EMBL/GenBank/DDBJ databases">
        <title>Genomic Encyclopedia of Type Strains, Phase IV (KMG-IV): sequencing the most valuable type-strain genomes for metagenomic binning, comparative biology and taxonomic classification.</title>
        <authorList>
            <person name="Goeker M."/>
        </authorList>
    </citation>
    <scope>NUCLEOTIDE SEQUENCE [LARGE SCALE GENOMIC DNA]</scope>
    <source>
        <strain evidence="6 7">DSM 16500</strain>
    </source>
</reference>
<name>A0A370FY27_9COXI</name>
<keyword evidence="7" id="KW-1185">Reference proteome</keyword>
<accession>A0A370FY27</accession>
<dbReference type="Gene3D" id="3.40.640.10">
    <property type="entry name" value="Type I PLP-dependent aspartate aminotransferase-like (Major domain)"/>
    <property type="match status" value="1"/>
</dbReference>
<dbReference type="CDD" id="cd00616">
    <property type="entry name" value="AHBA_syn"/>
    <property type="match status" value="1"/>
</dbReference>
<evidence type="ECO:0000256" key="5">
    <source>
        <dbReference type="RuleBase" id="RU004508"/>
    </source>
</evidence>
<comment type="similarity">
    <text evidence="2 5">Belongs to the DegT/DnrJ/EryC1 family.</text>
</comment>
<keyword evidence="1 4" id="KW-0663">Pyridoxal phosphate</keyword>
<evidence type="ECO:0000256" key="3">
    <source>
        <dbReference type="PIRSR" id="PIRSR000390-1"/>
    </source>
</evidence>
<sequence length="405" mass="44616">MDKKEVYNEFLVPFSLPSRDLVEVNYVLEAMNSRHRHGAGPFTVRSVAALRNITGVSKILLTHSCTGALELAMLLMNIQKDDEVILPSFTFSSTANAVALQGAVPVFADIDPLTQCLDPNSVRELITPRTRAILPVHYAGVGCDMEALGDLAKQNSLAIIEDAAQAIGATRNGKALGAFGELGAFSFHDSKNISCGEGGALLINDEDFIERAEILWEKGTNRSKFIRGEVDKYTWVDIGSSFLASEIAAAFLLGQLERVEQINNARLHLWNHYYESFAEAEALNVCGRPYIPANCKHNGHIFYLILNDGETRTELLGYLKANGISAAFHYVPLHDSPAGKRFGRTPFPLPHTEKAGHCLIRLPLFPDMTPMQQERVISLTNSFLLSIAQKKYMSSTITIHDKKVG</sequence>
<dbReference type="Gene3D" id="3.90.1150.10">
    <property type="entry name" value="Aspartate Aminotransferase, domain 1"/>
    <property type="match status" value="1"/>
</dbReference>
<feature type="modified residue" description="N6-(pyridoxal phosphate)lysine" evidence="4">
    <location>
        <position position="191"/>
    </location>
</feature>
<dbReference type="EMBL" id="QQAX01000056">
    <property type="protein sequence ID" value="RDI36442.1"/>
    <property type="molecule type" value="Genomic_DNA"/>
</dbReference>
<dbReference type="PIRSF" id="PIRSF000390">
    <property type="entry name" value="PLP_StrS"/>
    <property type="match status" value="1"/>
</dbReference>
<evidence type="ECO:0000256" key="4">
    <source>
        <dbReference type="PIRSR" id="PIRSR000390-2"/>
    </source>
</evidence>
<dbReference type="NCBIfam" id="TIGR02379">
    <property type="entry name" value="ECA_wecE"/>
    <property type="match status" value="1"/>
</dbReference>
<proteinExistence type="inferred from homology"/>
<evidence type="ECO:0000256" key="1">
    <source>
        <dbReference type="ARBA" id="ARBA00022898"/>
    </source>
</evidence>
<dbReference type="InterPro" id="IPR015421">
    <property type="entry name" value="PyrdxlP-dep_Trfase_major"/>
</dbReference>
<dbReference type="Pfam" id="PF01041">
    <property type="entry name" value="DegT_DnrJ_EryC1"/>
    <property type="match status" value="1"/>
</dbReference>
<feature type="active site" description="Proton acceptor" evidence="3">
    <location>
        <position position="191"/>
    </location>
</feature>
<dbReference type="PANTHER" id="PTHR30244:SF34">
    <property type="entry name" value="DTDP-4-AMINO-4,6-DIDEOXYGALACTOSE TRANSAMINASE"/>
    <property type="match status" value="1"/>
</dbReference>
<dbReference type="RefSeq" id="WP_211310104.1">
    <property type="nucleotide sequence ID" value="NZ_LR699114.1"/>
</dbReference>
<dbReference type="Proteomes" id="UP000254720">
    <property type="component" value="Unassembled WGS sequence"/>
</dbReference>